<keyword evidence="4" id="KW-0564">Palmitate</keyword>
<proteinExistence type="predicted"/>
<keyword evidence="7" id="KW-1185">Reference proteome</keyword>
<sequence>MVIKKSLFILLIGVMSIVLVACGGKKSGSGSGEATDSRVVGDDIKGATELTFWTFASLHMEFFEDAAKRWNEENSDKPIKLKVETYPYDQMHNNLLLALQSGKGAPDISDIEISRFPNYLQGEPQLLPMNQLVEPEIDNFVKARLEIYSKDGQYYGMPTHVGASVMYYNKEIMDEAGVDIDSIKTWDDYVEAGKQVVAKTGKMMTNVPTGDYIPMWAMISQQGSDWFDENGEVTVDSPENIKALQFLHDLIYVHKIAELTPGGQPHAEEYYAYMNDGGAASISMPLWYMGRFIDYMPDLKNKMVIRPMPAWEPGGFRSAGMGGTGTVVTNQTKHPDLAKEFLAFAKLSREANIKLWTVLGFDPPRWDVWESEEVKQDNKFYQFFGNDIFDTLLDVRDEINPVHITPQTPEVQNEINTITFDSVLRQQTKTAEEALKEAAEKIRSNKQ</sequence>
<keyword evidence="1" id="KW-1003">Cell membrane</keyword>
<dbReference type="SUPFAM" id="SSF53850">
    <property type="entry name" value="Periplasmic binding protein-like II"/>
    <property type="match status" value="1"/>
</dbReference>
<keyword evidence="3" id="KW-0472">Membrane</keyword>
<accession>A0A942YNM4</accession>
<comment type="caution">
    <text evidence="6">The sequence shown here is derived from an EMBL/GenBank/DDBJ whole genome shotgun (WGS) entry which is preliminary data.</text>
</comment>
<dbReference type="EMBL" id="JAGYPJ010000001">
    <property type="protein sequence ID" value="MBS4200451.1"/>
    <property type="molecule type" value="Genomic_DNA"/>
</dbReference>
<name>A0A942YNM4_9BACI</name>
<dbReference type="PANTHER" id="PTHR43649">
    <property type="entry name" value="ARABINOSE-BINDING PROTEIN-RELATED"/>
    <property type="match status" value="1"/>
</dbReference>
<keyword evidence="2" id="KW-0732">Signal</keyword>
<evidence type="ECO:0000313" key="6">
    <source>
        <dbReference type="EMBL" id="MBS4200451.1"/>
    </source>
</evidence>
<evidence type="ECO:0000313" key="7">
    <source>
        <dbReference type="Proteomes" id="UP000682713"/>
    </source>
</evidence>
<keyword evidence="5" id="KW-0449">Lipoprotein</keyword>
<evidence type="ECO:0000256" key="1">
    <source>
        <dbReference type="ARBA" id="ARBA00022475"/>
    </source>
</evidence>
<dbReference type="AlphaFoldDB" id="A0A942YNM4"/>
<dbReference type="PROSITE" id="PS51257">
    <property type="entry name" value="PROKAR_LIPOPROTEIN"/>
    <property type="match status" value="1"/>
</dbReference>
<evidence type="ECO:0000256" key="4">
    <source>
        <dbReference type="ARBA" id="ARBA00023139"/>
    </source>
</evidence>
<organism evidence="6 7">
    <name type="scientific">Lederbergia citrisecunda</name>
    <dbReference type="NCBI Taxonomy" id="2833583"/>
    <lineage>
        <taxon>Bacteria</taxon>
        <taxon>Bacillati</taxon>
        <taxon>Bacillota</taxon>
        <taxon>Bacilli</taxon>
        <taxon>Bacillales</taxon>
        <taxon>Bacillaceae</taxon>
        <taxon>Lederbergia</taxon>
    </lineage>
</organism>
<gene>
    <name evidence="6" type="ORF">KHA93_12495</name>
</gene>
<dbReference type="Pfam" id="PF01547">
    <property type="entry name" value="SBP_bac_1"/>
    <property type="match status" value="1"/>
</dbReference>
<evidence type="ECO:0000256" key="5">
    <source>
        <dbReference type="ARBA" id="ARBA00023288"/>
    </source>
</evidence>
<dbReference type="InterPro" id="IPR006059">
    <property type="entry name" value="SBP"/>
</dbReference>
<dbReference type="Proteomes" id="UP000682713">
    <property type="component" value="Unassembled WGS sequence"/>
</dbReference>
<dbReference type="CDD" id="cd13585">
    <property type="entry name" value="PBP2_TMBP_like"/>
    <property type="match status" value="1"/>
</dbReference>
<dbReference type="PANTHER" id="PTHR43649:SF33">
    <property type="entry name" value="POLYGALACTURONAN_RHAMNOGALACTURONAN-BINDING PROTEIN YTCQ"/>
    <property type="match status" value="1"/>
</dbReference>
<dbReference type="RefSeq" id="WP_213111029.1">
    <property type="nucleotide sequence ID" value="NZ_JAGYPJ010000001.1"/>
</dbReference>
<evidence type="ECO:0000256" key="2">
    <source>
        <dbReference type="ARBA" id="ARBA00022729"/>
    </source>
</evidence>
<evidence type="ECO:0000256" key="3">
    <source>
        <dbReference type="ARBA" id="ARBA00023136"/>
    </source>
</evidence>
<dbReference type="InterPro" id="IPR050490">
    <property type="entry name" value="Bact_solute-bd_prot1"/>
</dbReference>
<reference evidence="6 7" key="1">
    <citation type="submission" date="2021-05" db="EMBL/GenBank/DDBJ databases">
        <title>Novel Bacillus species.</title>
        <authorList>
            <person name="Liu G."/>
        </authorList>
    </citation>
    <scope>NUCLEOTIDE SEQUENCE [LARGE SCALE GENOMIC DNA]</scope>
    <source>
        <strain evidence="6 7">FJAT-49732</strain>
    </source>
</reference>
<protein>
    <submittedName>
        <fullName evidence="6">Sugar ABC transporter substrate-binding protein</fullName>
    </submittedName>
</protein>
<dbReference type="Gene3D" id="3.40.190.10">
    <property type="entry name" value="Periplasmic binding protein-like II"/>
    <property type="match status" value="1"/>
</dbReference>